<dbReference type="Gene3D" id="3.40.50.1360">
    <property type="match status" value="1"/>
</dbReference>
<dbReference type="EMBL" id="PDSL01000054">
    <property type="protein sequence ID" value="PIE32042.1"/>
    <property type="molecule type" value="Genomic_DNA"/>
</dbReference>
<keyword evidence="2" id="KW-0238">DNA-binding</keyword>
<dbReference type="PANTHER" id="PTHR30363:SF44">
    <property type="entry name" value="AGA OPERON TRANSCRIPTIONAL REPRESSOR-RELATED"/>
    <property type="match status" value="1"/>
</dbReference>
<dbReference type="AlphaFoldDB" id="A0A2G6KAM9"/>
<dbReference type="InterPro" id="IPR037171">
    <property type="entry name" value="NagB/RpiA_transferase-like"/>
</dbReference>
<comment type="caution">
    <text evidence="5">The sequence shown here is derived from an EMBL/GenBank/DDBJ whole genome shotgun (WGS) entry which is preliminary data.</text>
</comment>
<gene>
    <name evidence="5" type="ORF">CSA55_04130</name>
</gene>
<dbReference type="PANTHER" id="PTHR30363">
    <property type="entry name" value="HTH-TYPE TRANSCRIPTIONAL REGULATOR SRLR-RELATED"/>
    <property type="match status" value="1"/>
</dbReference>
<dbReference type="GO" id="GO:0003677">
    <property type="term" value="F:DNA binding"/>
    <property type="evidence" value="ECO:0007669"/>
    <property type="project" value="UniProtKB-KW"/>
</dbReference>
<dbReference type="InterPro" id="IPR014036">
    <property type="entry name" value="DeoR-like_C"/>
</dbReference>
<accession>A0A2G6KAM9</accession>
<evidence type="ECO:0000259" key="4">
    <source>
        <dbReference type="PROSITE" id="PS51000"/>
    </source>
</evidence>
<protein>
    <submittedName>
        <fullName evidence="5">DeoR family transcriptional regulator</fullName>
    </submittedName>
</protein>
<feature type="domain" description="HTH deoR-type" evidence="4">
    <location>
        <begin position="26"/>
        <end position="81"/>
    </location>
</feature>
<evidence type="ECO:0000256" key="2">
    <source>
        <dbReference type="ARBA" id="ARBA00023125"/>
    </source>
</evidence>
<dbReference type="SUPFAM" id="SSF100950">
    <property type="entry name" value="NagB/RpiA/CoA transferase-like"/>
    <property type="match status" value="1"/>
</dbReference>
<dbReference type="Gene3D" id="1.10.10.10">
    <property type="entry name" value="Winged helix-like DNA-binding domain superfamily/Winged helix DNA-binding domain"/>
    <property type="match status" value="1"/>
</dbReference>
<dbReference type="Pfam" id="PF00455">
    <property type="entry name" value="DeoRC"/>
    <property type="match status" value="1"/>
</dbReference>
<name>A0A2G6KAM9_9ACTN</name>
<organism evidence="5 6">
    <name type="scientific">Ilumatobacter coccineus</name>
    <dbReference type="NCBI Taxonomy" id="467094"/>
    <lineage>
        <taxon>Bacteria</taxon>
        <taxon>Bacillati</taxon>
        <taxon>Actinomycetota</taxon>
        <taxon>Acidimicrobiia</taxon>
        <taxon>Acidimicrobiales</taxon>
        <taxon>Ilumatobacteraceae</taxon>
        <taxon>Ilumatobacter</taxon>
    </lineage>
</organism>
<dbReference type="Proteomes" id="UP000230914">
    <property type="component" value="Unassembled WGS sequence"/>
</dbReference>
<reference evidence="5 6" key="1">
    <citation type="submission" date="2017-10" db="EMBL/GenBank/DDBJ databases">
        <title>Novel microbial diversity and functional potential in the marine mammal oral microbiome.</title>
        <authorList>
            <person name="Dudek N.K."/>
            <person name="Sun C.L."/>
            <person name="Burstein D."/>
            <person name="Kantor R.S."/>
            <person name="Aliaga Goltsman D.S."/>
            <person name="Bik E.M."/>
            <person name="Thomas B.C."/>
            <person name="Banfield J.F."/>
            <person name="Relman D.A."/>
        </authorList>
    </citation>
    <scope>NUCLEOTIDE SEQUENCE [LARGE SCALE GENOMIC DNA]</scope>
    <source>
        <strain evidence="5">DOLJORAL78_61_10</strain>
    </source>
</reference>
<dbReference type="PROSITE" id="PS51000">
    <property type="entry name" value="HTH_DEOR_2"/>
    <property type="match status" value="1"/>
</dbReference>
<dbReference type="SMART" id="SM01134">
    <property type="entry name" value="DeoRC"/>
    <property type="match status" value="1"/>
</dbReference>
<evidence type="ECO:0000256" key="1">
    <source>
        <dbReference type="ARBA" id="ARBA00023015"/>
    </source>
</evidence>
<evidence type="ECO:0000313" key="5">
    <source>
        <dbReference type="EMBL" id="PIE32042.1"/>
    </source>
</evidence>
<evidence type="ECO:0000256" key="3">
    <source>
        <dbReference type="ARBA" id="ARBA00023163"/>
    </source>
</evidence>
<dbReference type="PRINTS" id="PR00037">
    <property type="entry name" value="HTHLACR"/>
</dbReference>
<dbReference type="InterPro" id="IPR036390">
    <property type="entry name" value="WH_DNA-bd_sf"/>
</dbReference>
<keyword evidence="3" id="KW-0804">Transcription</keyword>
<dbReference type="InterPro" id="IPR036388">
    <property type="entry name" value="WH-like_DNA-bd_sf"/>
</dbReference>
<keyword evidence="1" id="KW-0805">Transcription regulation</keyword>
<dbReference type="SMART" id="SM00420">
    <property type="entry name" value="HTH_DEOR"/>
    <property type="match status" value="1"/>
</dbReference>
<dbReference type="InterPro" id="IPR001034">
    <property type="entry name" value="DeoR_HTH"/>
</dbReference>
<dbReference type="InterPro" id="IPR050313">
    <property type="entry name" value="Carb_Metab_HTH_regulators"/>
</dbReference>
<dbReference type="GO" id="GO:0003700">
    <property type="term" value="F:DNA-binding transcription factor activity"/>
    <property type="evidence" value="ECO:0007669"/>
    <property type="project" value="InterPro"/>
</dbReference>
<proteinExistence type="predicted"/>
<dbReference type="SUPFAM" id="SSF46785">
    <property type="entry name" value="Winged helix' DNA-binding domain"/>
    <property type="match status" value="1"/>
</dbReference>
<evidence type="ECO:0000313" key="6">
    <source>
        <dbReference type="Proteomes" id="UP000230914"/>
    </source>
</evidence>
<dbReference type="PROSITE" id="PS00894">
    <property type="entry name" value="HTH_DEOR_1"/>
    <property type="match status" value="1"/>
</dbReference>
<dbReference type="InterPro" id="IPR018356">
    <property type="entry name" value="Tscrpt_reg_HTH_DeoR_CS"/>
</dbReference>
<sequence>MFDYVDTLAMTRQARGVAKRGRPSLARQRHEFILSEIRRAGSVRVNELAERLDVSAMTVRRDLEHLDDSGLVIKVHGGATANYQRSTDEPGFAVKASRNHAEKVAIARSAAVLVGSGLAIGLTAGTTTVRLASELVAVPHLTVVTNSIPAADVFHAVPREDRSVILVGGERTPSDALVGPVAVSALRNFHLDVVMMGVHGIHETAGFTTPNLLEAATNRAFIEGADQLVVLADHTKWGITGLSTIVPLHQADICITDDGITDEARMVLRDRVGHLIVTSDRLFDDEPLYREAP</sequence>
<dbReference type="Pfam" id="PF08220">
    <property type="entry name" value="HTH_DeoR"/>
    <property type="match status" value="1"/>
</dbReference>